<proteinExistence type="predicted"/>
<dbReference type="SUPFAM" id="SSF57667">
    <property type="entry name" value="beta-beta-alpha zinc fingers"/>
    <property type="match status" value="1"/>
</dbReference>
<evidence type="ECO:0000256" key="2">
    <source>
        <dbReference type="SAM" id="MobiDB-lite"/>
    </source>
</evidence>
<dbReference type="PROSITE" id="PS50157">
    <property type="entry name" value="ZINC_FINGER_C2H2_2"/>
    <property type="match status" value="1"/>
</dbReference>
<sequence length="204" mass="22840">MPNPHNPWGSIHSTGDFSLLGLGSFTADSVTCGRTTTTHHNSADRQVSEATSKNMSDSDLNPRSQQCKQPILSDAMLKADVNSHINILEDFPKNFTETSSITTHLEQILGQSHHGITATSLMNKTSSEPRSRGRGMHQFPPSEGPGVFSCKTCGKVYRWKRTLLYHIRFECGKEPMFQCPYCPLRSKRKGNISAHIKYLHRKPQ</sequence>
<accession>A0A6L2PKN8</accession>
<dbReference type="OrthoDB" id="10004641at2759"/>
<dbReference type="Gene3D" id="3.30.160.60">
    <property type="entry name" value="Classic Zinc Finger"/>
    <property type="match status" value="1"/>
</dbReference>
<comment type="caution">
    <text evidence="4">The sequence shown here is derived from an EMBL/GenBank/DDBJ whole genome shotgun (WGS) entry which is preliminary data.</text>
</comment>
<evidence type="ECO:0000256" key="1">
    <source>
        <dbReference type="PROSITE-ProRule" id="PRU00042"/>
    </source>
</evidence>
<feature type="compositionally biased region" description="Polar residues" evidence="2">
    <location>
        <begin position="48"/>
        <end position="65"/>
    </location>
</feature>
<dbReference type="InParanoid" id="A0A6L2PKN8"/>
<dbReference type="AlphaFoldDB" id="A0A6L2PKN8"/>
<keyword evidence="1" id="KW-0862">Zinc</keyword>
<dbReference type="SMART" id="SM00355">
    <property type="entry name" value="ZnF_C2H2"/>
    <property type="match status" value="2"/>
</dbReference>
<keyword evidence="1" id="KW-0479">Metal-binding</keyword>
<keyword evidence="1" id="KW-0863">Zinc-finger</keyword>
<reference evidence="5" key="1">
    <citation type="submission" date="2020-01" db="EMBL/GenBank/DDBJ databases">
        <title>Draft genome sequence of the Termite Coptotermes fromosanus.</title>
        <authorList>
            <person name="Itakura S."/>
            <person name="Yosikawa Y."/>
            <person name="Umezawa K."/>
        </authorList>
    </citation>
    <scope>NUCLEOTIDE SEQUENCE [LARGE SCALE GENOMIC DNA]</scope>
</reference>
<feature type="domain" description="C2H2-type" evidence="3">
    <location>
        <begin position="148"/>
        <end position="175"/>
    </location>
</feature>
<feature type="region of interest" description="Disordered" evidence="2">
    <location>
        <begin position="36"/>
        <end position="65"/>
    </location>
</feature>
<dbReference type="InterPro" id="IPR036236">
    <property type="entry name" value="Znf_C2H2_sf"/>
</dbReference>
<keyword evidence="5" id="KW-1185">Reference proteome</keyword>
<dbReference type="EMBL" id="BLKM01000241">
    <property type="protein sequence ID" value="GFG30667.1"/>
    <property type="molecule type" value="Genomic_DNA"/>
</dbReference>
<dbReference type="InterPro" id="IPR013087">
    <property type="entry name" value="Znf_C2H2_type"/>
</dbReference>
<dbReference type="Proteomes" id="UP000502823">
    <property type="component" value="Unassembled WGS sequence"/>
</dbReference>
<gene>
    <name evidence="4" type="ORF">Cfor_01436</name>
</gene>
<dbReference type="GO" id="GO:0008270">
    <property type="term" value="F:zinc ion binding"/>
    <property type="evidence" value="ECO:0007669"/>
    <property type="project" value="UniProtKB-KW"/>
</dbReference>
<name>A0A6L2PKN8_COPFO</name>
<evidence type="ECO:0000313" key="5">
    <source>
        <dbReference type="Proteomes" id="UP000502823"/>
    </source>
</evidence>
<evidence type="ECO:0000313" key="4">
    <source>
        <dbReference type="EMBL" id="GFG30667.1"/>
    </source>
</evidence>
<organism evidence="4 5">
    <name type="scientific">Coptotermes formosanus</name>
    <name type="common">Formosan subterranean termite</name>
    <dbReference type="NCBI Taxonomy" id="36987"/>
    <lineage>
        <taxon>Eukaryota</taxon>
        <taxon>Metazoa</taxon>
        <taxon>Ecdysozoa</taxon>
        <taxon>Arthropoda</taxon>
        <taxon>Hexapoda</taxon>
        <taxon>Insecta</taxon>
        <taxon>Pterygota</taxon>
        <taxon>Neoptera</taxon>
        <taxon>Polyneoptera</taxon>
        <taxon>Dictyoptera</taxon>
        <taxon>Blattodea</taxon>
        <taxon>Blattoidea</taxon>
        <taxon>Termitoidae</taxon>
        <taxon>Rhinotermitidae</taxon>
        <taxon>Coptotermes</taxon>
    </lineage>
</organism>
<protein>
    <recommendedName>
        <fullName evidence="3">C2H2-type domain-containing protein</fullName>
    </recommendedName>
</protein>
<evidence type="ECO:0000259" key="3">
    <source>
        <dbReference type="PROSITE" id="PS50157"/>
    </source>
</evidence>